<reference evidence="2" key="1">
    <citation type="submission" date="2017-06" db="EMBL/GenBank/DDBJ databases">
        <title>Whole genome sequence of Laribacter hongkongensis LHGZ1.</title>
        <authorList>
            <person name="Chen D."/>
            <person name="Wu H."/>
            <person name="Chen J."/>
        </authorList>
    </citation>
    <scope>NUCLEOTIDE SEQUENCE [LARGE SCALE GENOMIC DNA]</scope>
    <source>
        <strain evidence="2">LHGZ1</strain>
    </source>
</reference>
<accession>A0A248LFW7</accession>
<gene>
    <name evidence="1" type="ORF">LHGZ1_0879</name>
</gene>
<organism evidence="1 2">
    <name type="scientific">Laribacter hongkongensis</name>
    <dbReference type="NCBI Taxonomy" id="168471"/>
    <lineage>
        <taxon>Bacteria</taxon>
        <taxon>Pseudomonadati</taxon>
        <taxon>Pseudomonadota</taxon>
        <taxon>Betaproteobacteria</taxon>
        <taxon>Neisseriales</taxon>
        <taxon>Aquaspirillaceae</taxon>
        <taxon>Laribacter</taxon>
    </lineage>
</organism>
<dbReference type="AlphaFoldDB" id="A0A248LFW7"/>
<protein>
    <submittedName>
        <fullName evidence="1">Uncharacterized protein</fullName>
    </submittedName>
</protein>
<sequence>MPSFALRAFRALLSRSPAVSIIRPAADLAEARRMAADLIAQDHRCSVRITVGSRGYCVEVAAS</sequence>
<evidence type="ECO:0000313" key="2">
    <source>
        <dbReference type="Proteomes" id="UP000197424"/>
    </source>
</evidence>
<name>A0A248LFW7_9NEIS</name>
<proteinExistence type="predicted"/>
<dbReference type="EMBL" id="CP022115">
    <property type="protein sequence ID" value="ASJ23710.1"/>
    <property type="molecule type" value="Genomic_DNA"/>
</dbReference>
<evidence type="ECO:0000313" key="1">
    <source>
        <dbReference type="EMBL" id="ASJ23710.1"/>
    </source>
</evidence>
<dbReference type="Proteomes" id="UP000197424">
    <property type="component" value="Chromosome"/>
</dbReference>